<comment type="similarity">
    <text evidence="1">Belongs to the RecJ family.</text>
</comment>
<keyword evidence="5 10" id="KW-0269">Exonuclease</keyword>
<protein>
    <recommendedName>
        <fullName evidence="2">Single-stranded-DNA-specific exonuclease RecJ</fullName>
    </recommendedName>
</protein>
<dbReference type="EMBL" id="JACOGK010000005">
    <property type="protein sequence ID" value="MBC3536160.1"/>
    <property type="molecule type" value="Genomic_DNA"/>
</dbReference>
<proteinExistence type="inferred from homology"/>
<dbReference type="Pfam" id="PF02272">
    <property type="entry name" value="DHHA1"/>
    <property type="match status" value="1"/>
</dbReference>
<gene>
    <name evidence="10" type="primary">recJ</name>
    <name evidence="10" type="ORF">H8J70_02655</name>
</gene>
<dbReference type="NCBIfam" id="TIGR00644">
    <property type="entry name" value="recJ"/>
    <property type="match status" value="1"/>
</dbReference>
<feature type="domain" description="RecJ OB" evidence="9">
    <location>
        <begin position="453"/>
        <end position="560"/>
    </location>
</feature>
<keyword evidence="3" id="KW-0540">Nuclease</keyword>
<dbReference type="InterPro" id="IPR004610">
    <property type="entry name" value="RecJ"/>
</dbReference>
<dbReference type="InterPro" id="IPR038763">
    <property type="entry name" value="DHH_sf"/>
</dbReference>
<dbReference type="InterPro" id="IPR003156">
    <property type="entry name" value="DHHA1_dom"/>
</dbReference>
<keyword evidence="4" id="KW-0378">Hydrolase</keyword>
<dbReference type="SUPFAM" id="SSF64182">
    <property type="entry name" value="DHH phosphoesterases"/>
    <property type="match status" value="1"/>
</dbReference>
<dbReference type="Proteomes" id="UP000606870">
    <property type="component" value="Unassembled WGS sequence"/>
</dbReference>
<organism evidence="10 11">
    <name type="scientific">Megasphaera hominis</name>
    <dbReference type="NCBI Taxonomy" id="159836"/>
    <lineage>
        <taxon>Bacteria</taxon>
        <taxon>Bacillati</taxon>
        <taxon>Bacillota</taxon>
        <taxon>Negativicutes</taxon>
        <taxon>Veillonellales</taxon>
        <taxon>Veillonellaceae</taxon>
        <taxon>Megasphaera</taxon>
    </lineage>
</organism>
<sequence>MKKKWLEPAVEQDMIDTFSQNLGISPILARILYNRGIHDLHEADHFLHDTSDDLYDPFLMKDMKKAVVRIAAALERKEKIVIYGDYDVDGITSTSLLYSVLRDLGGTPDYHIPRRHTEGYGLNEEALESLAEGQTDLLITVDCGIASHDLVQAFKDRMTIIVTDHHTPPDPLPPAYAILNPKQPGCPYPFKDLAGAGVAYKLCQALWQYLRHDSLPGYTELAALATIADLVSLSGENRILVTTGLQRMQEGYNTGLQALLKQAGLEDKPLSAGRIAFTVAPRLNAAGRLEDAVQGVKLLLETDPDKALAKAKRLSDLNTERQEIERQITAKAKEQILAGGHEHDGVLIAWGGPEWNPGVIGIAASRLVEAFYRPTLVISVKDHVGKGSCRSIAGFNMYEALSSAADILIQFGGHQMAAGFSVAEDQIEALRTRLNEYAAAHMTAEDYEPKLKLDGTLQASDVTLDLIQELSRLEPYGMGNSRPVFALRHMRISDKWKMGQDKKHLRLTVADAQGITVKGVGWSMAEEYDDLAEGDEADLAFQLELNEYQGNTTPQMVVQDIHADTERPVLDRETMVTVYRTLRQFVPEKGLSVAIARQKLADLLAGTYDAHTVRAALQVLLEIGVLAAWKTPSESVLYFPQLAGKMQLETSPTYKKYGQA</sequence>
<dbReference type="Gene3D" id="3.90.1640.30">
    <property type="match status" value="1"/>
</dbReference>
<dbReference type="Gene3D" id="3.10.310.30">
    <property type="match status" value="1"/>
</dbReference>
<dbReference type="GO" id="GO:0004527">
    <property type="term" value="F:exonuclease activity"/>
    <property type="evidence" value="ECO:0007669"/>
    <property type="project" value="UniProtKB-KW"/>
</dbReference>
<evidence type="ECO:0000256" key="4">
    <source>
        <dbReference type="ARBA" id="ARBA00022801"/>
    </source>
</evidence>
<evidence type="ECO:0000313" key="11">
    <source>
        <dbReference type="Proteomes" id="UP000606870"/>
    </source>
</evidence>
<reference evidence="10 11" key="1">
    <citation type="submission" date="2020-08" db="EMBL/GenBank/DDBJ databases">
        <authorList>
            <person name="Liu C."/>
            <person name="Sun Q."/>
        </authorList>
    </citation>
    <scope>NUCLEOTIDE SEQUENCE [LARGE SCALE GENOMIC DNA]</scope>
    <source>
        <strain evidence="10 11">NSJ-59</strain>
    </source>
</reference>
<dbReference type="InterPro" id="IPR051673">
    <property type="entry name" value="SSDNA_exonuclease_RecJ"/>
</dbReference>
<feature type="domain" description="DHHA1" evidence="8">
    <location>
        <begin position="345"/>
        <end position="439"/>
    </location>
</feature>
<evidence type="ECO:0000259" key="8">
    <source>
        <dbReference type="Pfam" id="PF02272"/>
    </source>
</evidence>
<keyword evidence="11" id="KW-1185">Reference proteome</keyword>
<accession>A0ABR6VHJ2</accession>
<evidence type="ECO:0000256" key="3">
    <source>
        <dbReference type="ARBA" id="ARBA00022722"/>
    </source>
</evidence>
<feature type="domain" description="DDH" evidence="7">
    <location>
        <begin position="79"/>
        <end position="225"/>
    </location>
</feature>
<dbReference type="PANTHER" id="PTHR30255">
    <property type="entry name" value="SINGLE-STRANDED-DNA-SPECIFIC EXONUCLEASE RECJ"/>
    <property type="match status" value="1"/>
</dbReference>
<evidence type="ECO:0000256" key="1">
    <source>
        <dbReference type="ARBA" id="ARBA00005915"/>
    </source>
</evidence>
<name>A0ABR6VHJ2_9FIRM</name>
<evidence type="ECO:0000259" key="7">
    <source>
        <dbReference type="Pfam" id="PF01368"/>
    </source>
</evidence>
<comment type="caution">
    <text evidence="10">The sequence shown here is derived from an EMBL/GenBank/DDBJ whole genome shotgun (WGS) entry which is preliminary data.</text>
</comment>
<evidence type="ECO:0000256" key="2">
    <source>
        <dbReference type="ARBA" id="ARBA00019841"/>
    </source>
</evidence>
<dbReference type="InterPro" id="IPR041122">
    <property type="entry name" value="RecJ_OB"/>
</dbReference>
<feature type="coiled-coil region" evidence="6">
    <location>
        <begin position="307"/>
        <end position="334"/>
    </location>
</feature>
<evidence type="ECO:0000313" key="10">
    <source>
        <dbReference type="EMBL" id="MBC3536160.1"/>
    </source>
</evidence>
<keyword evidence="6" id="KW-0175">Coiled coil</keyword>
<dbReference type="RefSeq" id="WP_186502318.1">
    <property type="nucleotide sequence ID" value="NZ_JACOGK010000005.1"/>
</dbReference>
<dbReference type="Pfam" id="PF01368">
    <property type="entry name" value="DHH"/>
    <property type="match status" value="1"/>
</dbReference>
<evidence type="ECO:0000259" key="9">
    <source>
        <dbReference type="Pfam" id="PF17768"/>
    </source>
</evidence>
<dbReference type="Pfam" id="PF17768">
    <property type="entry name" value="RecJ_OB"/>
    <property type="match status" value="1"/>
</dbReference>
<dbReference type="PANTHER" id="PTHR30255:SF2">
    <property type="entry name" value="SINGLE-STRANDED-DNA-SPECIFIC EXONUCLEASE RECJ"/>
    <property type="match status" value="1"/>
</dbReference>
<evidence type="ECO:0000256" key="6">
    <source>
        <dbReference type="SAM" id="Coils"/>
    </source>
</evidence>
<dbReference type="InterPro" id="IPR001667">
    <property type="entry name" value="DDH_dom"/>
</dbReference>
<evidence type="ECO:0000256" key="5">
    <source>
        <dbReference type="ARBA" id="ARBA00022839"/>
    </source>
</evidence>